<name>A0A3N4LBD3_9PEZI</name>
<accession>A0A3N4LBD3</accession>
<dbReference type="EMBL" id="ML121610">
    <property type="protein sequence ID" value="RPB18762.1"/>
    <property type="molecule type" value="Genomic_DNA"/>
</dbReference>
<dbReference type="Proteomes" id="UP000267821">
    <property type="component" value="Unassembled WGS sequence"/>
</dbReference>
<keyword evidence="2" id="KW-1185">Reference proteome</keyword>
<protein>
    <submittedName>
        <fullName evidence="1">Uncharacterized protein</fullName>
    </submittedName>
</protein>
<proteinExistence type="predicted"/>
<sequence>MRSPCVVSIPSAKQITRDDAGLPTLLLSCNNQRMPRIRAPLLSSSIQRRMRPGL</sequence>
<dbReference type="InParanoid" id="A0A3N4LBD3"/>
<gene>
    <name evidence="1" type="ORF">L211DRAFT_843293</name>
</gene>
<organism evidence="1 2">
    <name type="scientific">Terfezia boudieri ATCC MYA-4762</name>
    <dbReference type="NCBI Taxonomy" id="1051890"/>
    <lineage>
        <taxon>Eukaryota</taxon>
        <taxon>Fungi</taxon>
        <taxon>Dikarya</taxon>
        <taxon>Ascomycota</taxon>
        <taxon>Pezizomycotina</taxon>
        <taxon>Pezizomycetes</taxon>
        <taxon>Pezizales</taxon>
        <taxon>Pezizaceae</taxon>
        <taxon>Terfezia</taxon>
    </lineage>
</organism>
<reference evidence="1 2" key="1">
    <citation type="journal article" date="2018" name="Nat. Ecol. Evol.">
        <title>Pezizomycetes genomes reveal the molecular basis of ectomycorrhizal truffle lifestyle.</title>
        <authorList>
            <person name="Murat C."/>
            <person name="Payen T."/>
            <person name="Noel B."/>
            <person name="Kuo A."/>
            <person name="Morin E."/>
            <person name="Chen J."/>
            <person name="Kohler A."/>
            <person name="Krizsan K."/>
            <person name="Balestrini R."/>
            <person name="Da Silva C."/>
            <person name="Montanini B."/>
            <person name="Hainaut M."/>
            <person name="Levati E."/>
            <person name="Barry K.W."/>
            <person name="Belfiori B."/>
            <person name="Cichocki N."/>
            <person name="Clum A."/>
            <person name="Dockter R.B."/>
            <person name="Fauchery L."/>
            <person name="Guy J."/>
            <person name="Iotti M."/>
            <person name="Le Tacon F."/>
            <person name="Lindquist E.A."/>
            <person name="Lipzen A."/>
            <person name="Malagnac F."/>
            <person name="Mello A."/>
            <person name="Molinier V."/>
            <person name="Miyauchi S."/>
            <person name="Poulain J."/>
            <person name="Riccioni C."/>
            <person name="Rubini A."/>
            <person name="Sitrit Y."/>
            <person name="Splivallo R."/>
            <person name="Traeger S."/>
            <person name="Wang M."/>
            <person name="Zifcakova L."/>
            <person name="Wipf D."/>
            <person name="Zambonelli A."/>
            <person name="Paolocci F."/>
            <person name="Nowrousian M."/>
            <person name="Ottonello S."/>
            <person name="Baldrian P."/>
            <person name="Spatafora J.W."/>
            <person name="Henrissat B."/>
            <person name="Nagy L.G."/>
            <person name="Aury J.M."/>
            <person name="Wincker P."/>
            <person name="Grigoriev I.V."/>
            <person name="Bonfante P."/>
            <person name="Martin F.M."/>
        </authorList>
    </citation>
    <scope>NUCLEOTIDE SEQUENCE [LARGE SCALE GENOMIC DNA]</scope>
    <source>
        <strain evidence="1 2">ATCC MYA-4762</strain>
    </source>
</reference>
<dbReference type="AlphaFoldDB" id="A0A3N4LBD3"/>
<evidence type="ECO:0000313" key="2">
    <source>
        <dbReference type="Proteomes" id="UP000267821"/>
    </source>
</evidence>
<evidence type="ECO:0000313" key="1">
    <source>
        <dbReference type="EMBL" id="RPB18762.1"/>
    </source>
</evidence>